<organism evidence="1 2">
    <name type="scientific">Luteococcus peritonei</name>
    <dbReference type="NCBI Taxonomy" id="88874"/>
    <lineage>
        <taxon>Bacteria</taxon>
        <taxon>Bacillati</taxon>
        <taxon>Actinomycetota</taxon>
        <taxon>Actinomycetes</taxon>
        <taxon>Propionibacteriales</taxon>
        <taxon>Propionibacteriaceae</taxon>
        <taxon>Luteococcus</taxon>
    </lineage>
</organism>
<reference evidence="2" key="1">
    <citation type="journal article" date="2019" name="Int. J. Syst. Evol. Microbiol.">
        <title>The Global Catalogue of Microorganisms (GCM) 10K type strain sequencing project: providing services to taxonomists for standard genome sequencing and annotation.</title>
        <authorList>
            <consortium name="The Broad Institute Genomics Platform"/>
            <consortium name="The Broad Institute Genome Sequencing Center for Infectious Disease"/>
            <person name="Wu L."/>
            <person name="Ma J."/>
        </authorList>
    </citation>
    <scope>NUCLEOTIDE SEQUENCE [LARGE SCALE GENOMIC DNA]</scope>
    <source>
        <strain evidence="2">CAIM 431</strain>
    </source>
</reference>
<name>A0ABW4RUD2_9ACTN</name>
<dbReference type="Gene3D" id="3.40.190.10">
    <property type="entry name" value="Periplasmic binding protein-like II"/>
    <property type="match status" value="1"/>
</dbReference>
<evidence type="ECO:0000313" key="1">
    <source>
        <dbReference type="EMBL" id="MFD1889931.1"/>
    </source>
</evidence>
<evidence type="ECO:0000313" key="2">
    <source>
        <dbReference type="Proteomes" id="UP001597326"/>
    </source>
</evidence>
<keyword evidence="2" id="KW-1185">Reference proteome</keyword>
<proteinExistence type="predicted"/>
<dbReference type="EMBL" id="JBHUFZ010000016">
    <property type="protein sequence ID" value="MFD1889931.1"/>
    <property type="molecule type" value="Genomic_DNA"/>
</dbReference>
<protein>
    <submittedName>
        <fullName evidence="1">Uncharacterized protein</fullName>
    </submittedName>
</protein>
<dbReference type="RefSeq" id="WP_343872856.1">
    <property type="nucleotide sequence ID" value="NZ_BAAAIX010000013.1"/>
</dbReference>
<dbReference type="SUPFAM" id="SSF53850">
    <property type="entry name" value="Periplasmic binding protein-like II"/>
    <property type="match status" value="1"/>
</dbReference>
<sequence length="167" mass="17894">MLLVPAAGALLARLDLADGFDLGLVPDPALGPGAAMPATALHAGPGDPWILPGRCEDPAAAREMLRQLFSRSWATRYSAVNQLVSVVRDAVPADPRPGLAAQLEALAAAGQQVYSWRFTHCYGTNHDHQALWNAFLEGDMDVATLTRESQRISDLVRADASQRKLPS</sequence>
<accession>A0ABW4RUD2</accession>
<gene>
    <name evidence="1" type="ORF">ACFSCS_06975</name>
</gene>
<dbReference type="Proteomes" id="UP001597326">
    <property type="component" value="Unassembled WGS sequence"/>
</dbReference>
<comment type="caution">
    <text evidence="1">The sequence shown here is derived from an EMBL/GenBank/DDBJ whole genome shotgun (WGS) entry which is preliminary data.</text>
</comment>